<proteinExistence type="predicted"/>
<keyword evidence="1" id="KW-1133">Transmembrane helix</keyword>
<name>J9C7W2_9ZZZZ</name>
<keyword evidence="1" id="KW-0812">Transmembrane</keyword>
<feature type="transmembrane region" description="Helical" evidence="1">
    <location>
        <begin position="21"/>
        <end position="37"/>
    </location>
</feature>
<organism evidence="2">
    <name type="scientific">gut metagenome</name>
    <dbReference type="NCBI Taxonomy" id="749906"/>
    <lineage>
        <taxon>unclassified sequences</taxon>
        <taxon>metagenomes</taxon>
        <taxon>organismal metagenomes</taxon>
    </lineage>
</organism>
<gene>
    <name evidence="2" type="ORF">EVA_15936</name>
</gene>
<dbReference type="AlphaFoldDB" id="J9C7W2"/>
<reference evidence="2" key="1">
    <citation type="journal article" date="2012" name="PLoS ONE">
        <title>Gene sets for utilization of primary and secondary nutrition supplies in the distal gut of endangered iberian lynx.</title>
        <authorList>
            <person name="Alcaide M."/>
            <person name="Messina E."/>
            <person name="Richter M."/>
            <person name="Bargiela R."/>
            <person name="Peplies J."/>
            <person name="Huws S.A."/>
            <person name="Newbold C.J."/>
            <person name="Golyshin P.N."/>
            <person name="Simon M.A."/>
            <person name="Lopez G."/>
            <person name="Yakimov M.M."/>
            <person name="Ferrer M."/>
        </authorList>
    </citation>
    <scope>NUCLEOTIDE SEQUENCE</scope>
</reference>
<sequence>MMAQRKTNKNSMRKYVLTIRVTANVYGNSLIIVISYGKR</sequence>
<evidence type="ECO:0000313" key="2">
    <source>
        <dbReference type="EMBL" id="EJW95950.1"/>
    </source>
</evidence>
<protein>
    <submittedName>
        <fullName evidence="2">Uncharacterized protein</fullName>
    </submittedName>
</protein>
<comment type="caution">
    <text evidence="2">The sequence shown here is derived from an EMBL/GenBank/DDBJ whole genome shotgun (WGS) entry which is preliminary data.</text>
</comment>
<dbReference type="EMBL" id="AMCI01005529">
    <property type="protein sequence ID" value="EJW95950.1"/>
    <property type="molecule type" value="Genomic_DNA"/>
</dbReference>
<evidence type="ECO:0000256" key="1">
    <source>
        <dbReference type="SAM" id="Phobius"/>
    </source>
</evidence>
<accession>J9C7W2</accession>
<keyword evidence="1" id="KW-0472">Membrane</keyword>